<evidence type="ECO:0000313" key="11">
    <source>
        <dbReference type="WBParaSite" id="jg20281"/>
    </source>
</evidence>
<accession>A0A915DJW1</accession>
<keyword evidence="5" id="KW-0812">Transmembrane</keyword>
<evidence type="ECO:0000256" key="9">
    <source>
        <dbReference type="ARBA" id="ARBA00023180"/>
    </source>
</evidence>
<keyword evidence="4" id="KW-0337">GPI-anchor biosynthesis</keyword>
<keyword evidence="7" id="KW-1133">Transmembrane helix</keyword>
<proteinExistence type="inferred from homology"/>
<dbReference type="GO" id="GO:0042765">
    <property type="term" value="C:GPI-anchor transamidase complex"/>
    <property type="evidence" value="ECO:0007669"/>
    <property type="project" value="InterPro"/>
</dbReference>
<dbReference type="WBParaSite" id="jg20281">
    <property type="protein sequence ID" value="jg20281"/>
    <property type="gene ID" value="jg20281"/>
</dbReference>
<organism evidence="10 11">
    <name type="scientific">Ditylenchus dipsaci</name>
    <dbReference type="NCBI Taxonomy" id="166011"/>
    <lineage>
        <taxon>Eukaryota</taxon>
        <taxon>Metazoa</taxon>
        <taxon>Ecdysozoa</taxon>
        <taxon>Nematoda</taxon>
        <taxon>Chromadorea</taxon>
        <taxon>Rhabditida</taxon>
        <taxon>Tylenchina</taxon>
        <taxon>Tylenchomorpha</taxon>
        <taxon>Sphaerularioidea</taxon>
        <taxon>Anguinidae</taxon>
        <taxon>Anguininae</taxon>
        <taxon>Ditylenchus</taxon>
    </lineage>
</organism>
<evidence type="ECO:0000256" key="1">
    <source>
        <dbReference type="ARBA" id="ARBA00004477"/>
    </source>
</evidence>
<evidence type="ECO:0000256" key="2">
    <source>
        <dbReference type="ARBA" id="ARBA00004687"/>
    </source>
</evidence>
<dbReference type="Pfam" id="PF10510">
    <property type="entry name" value="PIG-S"/>
    <property type="match status" value="1"/>
</dbReference>
<keyword evidence="6" id="KW-0256">Endoplasmic reticulum</keyword>
<keyword evidence="8" id="KW-0472">Membrane</keyword>
<evidence type="ECO:0000256" key="6">
    <source>
        <dbReference type="ARBA" id="ARBA00022824"/>
    </source>
</evidence>
<dbReference type="AlphaFoldDB" id="A0A915DJW1"/>
<name>A0A915DJW1_9BILA</name>
<evidence type="ECO:0000256" key="7">
    <source>
        <dbReference type="ARBA" id="ARBA00022989"/>
    </source>
</evidence>
<keyword evidence="9" id="KW-0325">Glycoprotein</keyword>
<comment type="pathway">
    <text evidence="2">Glycolipid biosynthesis; glycosylphosphatidylinositol-anchor biosynthesis.</text>
</comment>
<comment type="similarity">
    <text evidence="3">Belongs to the PIGS family.</text>
</comment>
<evidence type="ECO:0000256" key="4">
    <source>
        <dbReference type="ARBA" id="ARBA00022502"/>
    </source>
</evidence>
<dbReference type="PANTHER" id="PTHR21072">
    <property type="entry name" value="GPI TRANSAMIDASE COMPONENT PIG-S"/>
    <property type="match status" value="1"/>
</dbReference>
<dbReference type="InterPro" id="IPR019540">
    <property type="entry name" value="PtdIno-glycan_biosynth_class_S"/>
</dbReference>
<protein>
    <submittedName>
        <fullName evidence="11">Uncharacterized protein</fullName>
    </submittedName>
</protein>
<sequence length="285" mass="32072">MKPISILAFLKGHMFWSVKLKGGEHFFDFSLQDFLTKYSGNENQDGYLQLDDNSVEVNKSLDIENSKISALATEIDRWSTQPVDSEPLIKIAVFDSTKVHFSDEQKKVQGLAVASWGGFVAQAANDDRALLNAIFAILKIQLGVNVNTNMAESKFASEFLETALSDKKYTHKVLKELEAHKLHLTMDNLLQTIHYINSLHGLKDKIEDLVISDEVAQLAYTAVQNFYISYTALIEDKKIDASSSATSRLLAEKAVTHYSLLEFLNFPSDQKYGIYVPLFFPFSSQ</sequence>
<dbReference type="PANTHER" id="PTHR21072:SF13">
    <property type="entry name" value="GPI TRANSAMIDASE COMPONENT PIG-S"/>
    <property type="match status" value="1"/>
</dbReference>
<reference evidence="11" key="1">
    <citation type="submission" date="2022-11" db="UniProtKB">
        <authorList>
            <consortium name="WormBaseParasite"/>
        </authorList>
    </citation>
    <scope>IDENTIFICATION</scope>
</reference>
<evidence type="ECO:0000256" key="5">
    <source>
        <dbReference type="ARBA" id="ARBA00022692"/>
    </source>
</evidence>
<dbReference type="GO" id="GO:0016255">
    <property type="term" value="P:attachment of GPI anchor to protein"/>
    <property type="evidence" value="ECO:0007669"/>
    <property type="project" value="InterPro"/>
</dbReference>
<dbReference type="Proteomes" id="UP000887574">
    <property type="component" value="Unplaced"/>
</dbReference>
<evidence type="ECO:0000256" key="8">
    <source>
        <dbReference type="ARBA" id="ARBA00023136"/>
    </source>
</evidence>
<comment type="subcellular location">
    <subcellularLocation>
        <location evidence="1">Endoplasmic reticulum membrane</location>
        <topology evidence="1">Multi-pass membrane protein</topology>
    </subcellularLocation>
</comment>
<evidence type="ECO:0000256" key="3">
    <source>
        <dbReference type="ARBA" id="ARBA00005316"/>
    </source>
</evidence>
<keyword evidence="10" id="KW-1185">Reference proteome</keyword>
<evidence type="ECO:0000313" key="10">
    <source>
        <dbReference type="Proteomes" id="UP000887574"/>
    </source>
</evidence>
<dbReference type="GO" id="GO:0006506">
    <property type="term" value="P:GPI anchor biosynthetic process"/>
    <property type="evidence" value="ECO:0007669"/>
    <property type="project" value="UniProtKB-KW"/>
</dbReference>